<protein>
    <recommendedName>
        <fullName evidence="4 12">Phosphoribosylamine--glycine ligase</fullName>
        <ecNumber evidence="4 12">6.3.4.13</ecNumber>
    </recommendedName>
    <alternativeName>
        <fullName evidence="12">GARS</fullName>
    </alternativeName>
    <alternativeName>
        <fullName evidence="10 12">Glycinamide ribonucleotide synthetase</fullName>
    </alternativeName>
    <alternativeName>
        <fullName evidence="11 12">Phosphoribosylglycinamide synthetase</fullName>
    </alternativeName>
</protein>
<name>A0A1L6MZQ3_9BACT</name>
<dbReference type="EC" id="6.3.4.13" evidence="4 12"/>
<comment type="cofactor">
    <cofactor evidence="2">
        <name>Mg(2+)</name>
        <dbReference type="ChEBI" id="CHEBI:18420"/>
    </cofactor>
</comment>
<comment type="similarity">
    <text evidence="9 12">Belongs to the GARS family.</text>
</comment>
<proteinExistence type="inferred from homology"/>
<dbReference type="GO" id="GO:0006189">
    <property type="term" value="P:'de novo' IMP biosynthetic process"/>
    <property type="evidence" value="ECO:0007669"/>
    <property type="project" value="UniProtKB-UniRule"/>
</dbReference>
<gene>
    <name evidence="12" type="primary">purD</name>
    <name evidence="15" type="ORF">BCY86_04505</name>
</gene>
<evidence type="ECO:0000256" key="11">
    <source>
        <dbReference type="ARBA" id="ARBA00042864"/>
    </source>
</evidence>
<dbReference type="Pfam" id="PF02843">
    <property type="entry name" value="GARS_C"/>
    <property type="match status" value="1"/>
</dbReference>
<keyword evidence="6 13" id="KW-0547">Nucleotide-binding</keyword>
<dbReference type="SUPFAM" id="SSF52440">
    <property type="entry name" value="PreATP-grasp domain"/>
    <property type="match status" value="1"/>
</dbReference>
<dbReference type="SUPFAM" id="SSF56059">
    <property type="entry name" value="Glutathione synthetase ATP-binding domain-like"/>
    <property type="match status" value="1"/>
</dbReference>
<dbReference type="Gene3D" id="3.40.50.20">
    <property type="match status" value="1"/>
</dbReference>
<sequence>MIHTSAKAALHQDKKRILILGGGAREHALAQRLAMETNQVLVAPGNAGTAQIAENHNVNLEKVDEIVELASRQRVDFVVVGPERPLTLGVVDALHARGICAFGPSSEAARLEGSKAFMKQFALRHKIPTAPFRIFYNSHAARAYVTSANHTMVIKADGLAAGKGVFLASNREEALAAIQSIMEDRIFGESGNVVVIEEMLEGQEISFHVVSDGKRYVPLITAQDHKRIGDGNLGPNTGGMGAYAPVPFVTESLYKTILTAIIEPTLRGMAKEGIPFRGALFAGLMIQQGKPMLLEYNVRFGDPEAIVILPFFTGSWTSLLEQAARGDLRSVQGEICQGGALCIVMASEGYPTLPRLGDRIEGLNHPLEPEVSVFHAGTAYADGEIVTAGGRVLTVGAFSTSLQDASSLAYKAVSHIRWKGEYHRSDIGRSSTAAF</sequence>
<dbReference type="OrthoDB" id="9807240at2"/>
<dbReference type="GO" id="GO:0046872">
    <property type="term" value="F:metal ion binding"/>
    <property type="evidence" value="ECO:0007669"/>
    <property type="project" value="InterPro"/>
</dbReference>
<feature type="domain" description="ATP-grasp" evidence="14">
    <location>
        <begin position="119"/>
        <end position="325"/>
    </location>
</feature>
<dbReference type="InterPro" id="IPR020560">
    <property type="entry name" value="PRibGlycinamide_synth_C-dom"/>
</dbReference>
<dbReference type="AlphaFoldDB" id="A0A1L6MZQ3"/>
<keyword evidence="8 13" id="KW-0067">ATP-binding</keyword>
<evidence type="ECO:0000256" key="13">
    <source>
        <dbReference type="PROSITE-ProRule" id="PRU00409"/>
    </source>
</evidence>
<evidence type="ECO:0000256" key="1">
    <source>
        <dbReference type="ARBA" id="ARBA00001936"/>
    </source>
</evidence>
<dbReference type="InterPro" id="IPR020559">
    <property type="entry name" value="PRibGlycinamide_synth_CS"/>
</dbReference>
<dbReference type="UniPathway" id="UPA00074">
    <property type="reaction ID" value="UER00125"/>
</dbReference>
<dbReference type="InterPro" id="IPR011054">
    <property type="entry name" value="Rudment_hybrid_motif"/>
</dbReference>
<dbReference type="Gene3D" id="3.30.470.20">
    <property type="entry name" value="ATP-grasp fold, B domain"/>
    <property type="match status" value="1"/>
</dbReference>
<dbReference type="Gene3D" id="3.90.600.10">
    <property type="entry name" value="Phosphoribosylglycinamide synthetase, C-terminal domain"/>
    <property type="match status" value="1"/>
</dbReference>
<dbReference type="PANTHER" id="PTHR43472:SF1">
    <property type="entry name" value="PHOSPHORIBOSYLAMINE--GLYCINE LIGASE, CHLOROPLASTIC"/>
    <property type="match status" value="1"/>
</dbReference>
<keyword evidence="5 12" id="KW-0436">Ligase</keyword>
<accession>A0A1L6MZQ3</accession>
<dbReference type="Pfam" id="PF02844">
    <property type="entry name" value="GARS_N"/>
    <property type="match status" value="1"/>
</dbReference>
<dbReference type="InterPro" id="IPR000115">
    <property type="entry name" value="PRibGlycinamide_synth"/>
</dbReference>
<dbReference type="PROSITE" id="PS00184">
    <property type="entry name" value="GARS"/>
    <property type="match status" value="1"/>
</dbReference>
<dbReference type="Pfam" id="PF01071">
    <property type="entry name" value="GARS_A"/>
    <property type="match status" value="1"/>
</dbReference>
<dbReference type="PROSITE" id="PS50975">
    <property type="entry name" value="ATP_GRASP"/>
    <property type="match status" value="1"/>
</dbReference>
<dbReference type="STRING" id="1882918.BCY86_04505"/>
<evidence type="ECO:0000313" key="16">
    <source>
        <dbReference type="Proteomes" id="UP000185544"/>
    </source>
</evidence>
<dbReference type="InterPro" id="IPR020562">
    <property type="entry name" value="PRibGlycinamide_synth_N"/>
</dbReference>
<evidence type="ECO:0000313" key="15">
    <source>
        <dbReference type="EMBL" id="APS00887.1"/>
    </source>
</evidence>
<dbReference type="SMART" id="SM01210">
    <property type="entry name" value="GARS_C"/>
    <property type="match status" value="1"/>
</dbReference>
<comment type="cofactor">
    <cofactor evidence="1">
        <name>Mn(2+)</name>
        <dbReference type="ChEBI" id="CHEBI:29035"/>
    </cofactor>
</comment>
<comment type="pathway">
    <text evidence="3 12">Purine metabolism; IMP biosynthesis via de novo pathway; N(1)-(5-phospho-D-ribosyl)glycinamide from 5-phospho-alpha-D-ribose 1-diphosphate: step 2/2.</text>
</comment>
<dbReference type="GO" id="GO:0005524">
    <property type="term" value="F:ATP binding"/>
    <property type="evidence" value="ECO:0007669"/>
    <property type="project" value="UniProtKB-UniRule"/>
</dbReference>
<dbReference type="SMART" id="SM01209">
    <property type="entry name" value="GARS_A"/>
    <property type="match status" value="1"/>
</dbReference>
<dbReference type="HAMAP" id="MF_00138">
    <property type="entry name" value="GARS"/>
    <property type="match status" value="1"/>
</dbReference>
<dbReference type="KEGG" id="pabo:BCY86_04505"/>
<evidence type="ECO:0000256" key="10">
    <source>
        <dbReference type="ARBA" id="ARBA00042242"/>
    </source>
</evidence>
<evidence type="ECO:0000256" key="5">
    <source>
        <dbReference type="ARBA" id="ARBA00022598"/>
    </source>
</evidence>
<evidence type="ECO:0000256" key="2">
    <source>
        <dbReference type="ARBA" id="ARBA00001946"/>
    </source>
</evidence>
<dbReference type="NCBIfam" id="TIGR00877">
    <property type="entry name" value="purD"/>
    <property type="match status" value="1"/>
</dbReference>
<evidence type="ECO:0000259" key="14">
    <source>
        <dbReference type="PROSITE" id="PS50975"/>
    </source>
</evidence>
<dbReference type="GO" id="GO:0004637">
    <property type="term" value="F:phosphoribosylamine-glycine ligase activity"/>
    <property type="evidence" value="ECO:0007669"/>
    <property type="project" value="UniProtKB-UniRule"/>
</dbReference>
<dbReference type="InterPro" id="IPR016185">
    <property type="entry name" value="PreATP-grasp_dom_sf"/>
</dbReference>
<evidence type="ECO:0000256" key="8">
    <source>
        <dbReference type="ARBA" id="ARBA00022840"/>
    </source>
</evidence>
<evidence type="ECO:0000256" key="3">
    <source>
        <dbReference type="ARBA" id="ARBA00005174"/>
    </source>
</evidence>
<reference evidence="15 16" key="1">
    <citation type="submission" date="2016-08" db="EMBL/GenBank/DDBJ databases">
        <title>Identification and validation of antigenic proteins from Pajaroellobacter abortibovis using de-novo genome sequence assembly and reverse vaccinology.</title>
        <authorList>
            <person name="Welly B.T."/>
            <person name="Miller M.R."/>
            <person name="Stott J.L."/>
            <person name="Blanchard M.T."/>
            <person name="Islas-Trejo A.D."/>
            <person name="O'Rourke S.M."/>
            <person name="Young A.E."/>
            <person name="Medrano J.F."/>
            <person name="Van Eenennaam A.L."/>
        </authorList>
    </citation>
    <scope>NUCLEOTIDE SEQUENCE [LARGE SCALE GENOMIC DNA]</scope>
    <source>
        <strain evidence="15 16">BTF92-0548A/99-0131</strain>
    </source>
</reference>
<evidence type="ECO:0000256" key="12">
    <source>
        <dbReference type="HAMAP-Rule" id="MF_00138"/>
    </source>
</evidence>
<evidence type="ECO:0000256" key="4">
    <source>
        <dbReference type="ARBA" id="ARBA00013255"/>
    </source>
</evidence>
<organism evidence="15 16">
    <name type="scientific">Pajaroellobacter abortibovis</name>
    <dbReference type="NCBI Taxonomy" id="1882918"/>
    <lineage>
        <taxon>Bacteria</taxon>
        <taxon>Pseudomonadati</taxon>
        <taxon>Myxococcota</taxon>
        <taxon>Polyangia</taxon>
        <taxon>Polyangiales</taxon>
        <taxon>Polyangiaceae</taxon>
    </lineage>
</organism>
<dbReference type="SUPFAM" id="SSF51246">
    <property type="entry name" value="Rudiment single hybrid motif"/>
    <property type="match status" value="1"/>
</dbReference>
<dbReference type="InterPro" id="IPR011761">
    <property type="entry name" value="ATP-grasp"/>
</dbReference>
<keyword evidence="7 12" id="KW-0658">Purine biosynthesis</keyword>
<evidence type="ECO:0000256" key="9">
    <source>
        <dbReference type="ARBA" id="ARBA00038345"/>
    </source>
</evidence>
<dbReference type="Proteomes" id="UP000185544">
    <property type="component" value="Chromosome"/>
</dbReference>
<dbReference type="PANTHER" id="PTHR43472">
    <property type="entry name" value="PHOSPHORIBOSYLAMINE--GLYCINE LIGASE"/>
    <property type="match status" value="1"/>
</dbReference>
<comment type="catalytic activity">
    <reaction evidence="12">
        <text>5-phospho-beta-D-ribosylamine + glycine + ATP = N(1)-(5-phospho-beta-D-ribosyl)glycinamide + ADP + phosphate + H(+)</text>
        <dbReference type="Rhea" id="RHEA:17453"/>
        <dbReference type="ChEBI" id="CHEBI:15378"/>
        <dbReference type="ChEBI" id="CHEBI:30616"/>
        <dbReference type="ChEBI" id="CHEBI:43474"/>
        <dbReference type="ChEBI" id="CHEBI:57305"/>
        <dbReference type="ChEBI" id="CHEBI:58681"/>
        <dbReference type="ChEBI" id="CHEBI:143788"/>
        <dbReference type="ChEBI" id="CHEBI:456216"/>
        <dbReference type="EC" id="6.3.4.13"/>
    </reaction>
</comment>
<dbReference type="InterPro" id="IPR037123">
    <property type="entry name" value="PRibGlycinamide_synth_C_sf"/>
</dbReference>
<dbReference type="Gene3D" id="3.30.1490.20">
    <property type="entry name" value="ATP-grasp fold, A domain"/>
    <property type="match status" value="1"/>
</dbReference>
<dbReference type="InterPro" id="IPR020561">
    <property type="entry name" value="PRibGlycinamid_synth_ATP-grasp"/>
</dbReference>
<keyword evidence="16" id="KW-1185">Reference proteome</keyword>
<evidence type="ECO:0000256" key="6">
    <source>
        <dbReference type="ARBA" id="ARBA00022741"/>
    </source>
</evidence>
<dbReference type="EMBL" id="CP016908">
    <property type="protein sequence ID" value="APS00887.1"/>
    <property type="molecule type" value="Genomic_DNA"/>
</dbReference>
<evidence type="ECO:0000256" key="7">
    <source>
        <dbReference type="ARBA" id="ARBA00022755"/>
    </source>
</evidence>
<dbReference type="GO" id="GO:0009113">
    <property type="term" value="P:purine nucleobase biosynthetic process"/>
    <property type="evidence" value="ECO:0007669"/>
    <property type="project" value="InterPro"/>
</dbReference>
<dbReference type="InterPro" id="IPR013815">
    <property type="entry name" value="ATP_grasp_subdomain_1"/>
</dbReference>